<protein>
    <submittedName>
        <fullName evidence="1">Uncharacterized protein</fullName>
    </submittedName>
</protein>
<gene>
    <name evidence="1" type="ORF">ACI1P1_00155</name>
</gene>
<reference evidence="1" key="1">
    <citation type="submission" date="2024-12" db="EMBL/GenBank/DDBJ databases">
        <authorList>
            <person name="Wu N."/>
        </authorList>
    </citation>
    <scope>NUCLEOTIDE SEQUENCE</scope>
    <source>
        <strain evidence="1">P15</strain>
    </source>
</reference>
<comment type="caution">
    <text evidence="1">The sequence shown here is derived from an EMBL/GenBank/DDBJ whole genome shotgun (WGS) entry which is preliminary data.</text>
</comment>
<dbReference type="EMBL" id="JBJURJ010000001">
    <property type="protein sequence ID" value="MFM9326697.1"/>
    <property type="molecule type" value="Genomic_DNA"/>
</dbReference>
<dbReference type="Proteomes" id="UP001631969">
    <property type="component" value="Unassembled WGS sequence"/>
</dbReference>
<sequence>MSHPEQAYLDKFFPNGHELPQDRLIPAILSQNGRTEMMFLVKSGEPQAGLLAPERDALMSHTDISVQLMDTPDQKGVPDLRIGLELTYPDAVVRFHAVITDETGQKQATLATALLQVRRIAFFFTDAGMQFISFKAFDWQPEGMPHLQNIMTDINRKGTCT</sequence>
<evidence type="ECO:0000313" key="2">
    <source>
        <dbReference type="Proteomes" id="UP001631969"/>
    </source>
</evidence>
<keyword evidence="2" id="KW-1185">Reference proteome</keyword>
<proteinExistence type="predicted"/>
<name>A0ACC7NXA7_9BACL</name>
<accession>A0ACC7NXA7</accession>
<organism evidence="1 2">
    <name type="scientific">Paenibacillus mesotrionivorans</name>
    <dbReference type="NCBI Taxonomy" id="3160968"/>
    <lineage>
        <taxon>Bacteria</taxon>
        <taxon>Bacillati</taxon>
        <taxon>Bacillota</taxon>
        <taxon>Bacilli</taxon>
        <taxon>Bacillales</taxon>
        <taxon>Paenibacillaceae</taxon>
        <taxon>Paenibacillus</taxon>
    </lineage>
</organism>
<evidence type="ECO:0000313" key="1">
    <source>
        <dbReference type="EMBL" id="MFM9326697.1"/>
    </source>
</evidence>